<dbReference type="EMBL" id="ML978072">
    <property type="protein sequence ID" value="KAF2012693.1"/>
    <property type="molecule type" value="Genomic_DNA"/>
</dbReference>
<reference evidence="1" key="1">
    <citation type="journal article" date="2020" name="Stud. Mycol.">
        <title>101 Dothideomycetes genomes: a test case for predicting lifestyles and emergence of pathogens.</title>
        <authorList>
            <person name="Haridas S."/>
            <person name="Albert R."/>
            <person name="Binder M."/>
            <person name="Bloem J."/>
            <person name="Labutti K."/>
            <person name="Salamov A."/>
            <person name="Andreopoulos B."/>
            <person name="Baker S."/>
            <person name="Barry K."/>
            <person name="Bills G."/>
            <person name="Bluhm B."/>
            <person name="Cannon C."/>
            <person name="Castanera R."/>
            <person name="Culley D."/>
            <person name="Daum C."/>
            <person name="Ezra D."/>
            <person name="Gonzalez J."/>
            <person name="Henrissat B."/>
            <person name="Kuo A."/>
            <person name="Liang C."/>
            <person name="Lipzen A."/>
            <person name="Lutzoni F."/>
            <person name="Magnuson J."/>
            <person name="Mondo S."/>
            <person name="Nolan M."/>
            <person name="Ohm R."/>
            <person name="Pangilinan J."/>
            <person name="Park H.-J."/>
            <person name="Ramirez L."/>
            <person name="Alfaro M."/>
            <person name="Sun H."/>
            <person name="Tritt A."/>
            <person name="Yoshinaga Y."/>
            <person name="Zwiers L.-H."/>
            <person name="Turgeon B."/>
            <person name="Goodwin S."/>
            <person name="Spatafora J."/>
            <person name="Crous P."/>
            <person name="Grigoriev I."/>
        </authorList>
    </citation>
    <scope>NUCLEOTIDE SEQUENCE</scope>
    <source>
        <strain evidence="1">CBS 175.79</strain>
    </source>
</reference>
<protein>
    <submittedName>
        <fullName evidence="1">Uncharacterized protein</fullName>
    </submittedName>
</protein>
<name>A0A6A5XIB5_9PLEO</name>
<keyword evidence="2" id="KW-1185">Reference proteome</keyword>
<accession>A0A6A5XIB5</accession>
<evidence type="ECO:0000313" key="1">
    <source>
        <dbReference type="EMBL" id="KAF2012693.1"/>
    </source>
</evidence>
<dbReference type="RefSeq" id="XP_033381032.1">
    <property type="nucleotide sequence ID" value="XM_033533339.1"/>
</dbReference>
<proteinExistence type="predicted"/>
<dbReference type="OrthoDB" id="5153231at2759"/>
<dbReference type="Proteomes" id="UP000799778">
    <property type="component" value="Unassembled WGS sequence"/>
</dbReference>
<dbReference type="AlphaFoldDB" id="A0A6A5XIB5"/>
<evidence type="ECO:0000313" key="2">
    <source>
        <dbReference type="Proteomes" id="UP000799778"/>
    </source>
</evidence>
<gene>
    <name evidence="1" type="ORF">BU24DRAFT_484418</name>
</gene>
<dbReference type="GeneID" id="54290736"/>
<sequence>MSFHAHRIQQILSEPCPSETEWLYGSYLVWVYFPVSAGEMISGIWVIRHLGGPASVAVYTTLGRSCIFRSYLRPEWRSGVTVQRLNGSSDGDVISFYYNDLRPQSSERDLRLAIVSKGLGRNDVPENPPWPKSEFPDELRAYGGQWFHSKATLQGVQSVDICRHRTKKYCLGILLHYKNRTREVLGQWRVDQVIETMTEDSVPHLIRFHRGYDMSTPYVREICFKQAADLQGWTTFRMHGHLVWWFNEEGGLIRHEA</sequence>
<organism evidence="1 2">
    <name type="scientific">Aaosphaeria arxii CBS 175.79</name>
    <dbReference type="NCBI Taxonomy" id="1450172"/>
    <lineage>
        <taxon>Eukaryota</taxon>
        <taxon>Fungi</taxon>
        <taxon>Dikarya</taxon>
        <taxon>Ascomycota</taxon>
        <taxon>Pezizomycotina</taxon>
        <taxon>Dothideomycetes</taxon>
        <taxon>Pleosporomycetidae</taxon>
        <taxon>Pleosporales</taxon>
        <taxon>Pleosporales incertae sedis</taxon>
        <taxon>Aaosphaeria</taxon>
    </lineage>
</organism>